<dbReference type="EMBL" id="CP009621">
    <property type="protein sequence ID" value="AKD04031.1"/>
    <property type="molecule type" value="Genomic_DNA"/>
</dbReference>
<organism evidence="1 2">
    <name type="scientific">Pontibacter korlensis</name>
    <dbReference type="NCBI Taxonomy" id="400092"/>
    <lineage>
        <taxon>Bacteria</taxon>
        <taxon>Pseudomonadati</taxon>
        <taxon>Bacteroidota</taxon>
        <taxon>Cytophagia</taxon>
        <taxon>Cytophagales</taxon>
        <taxon>Hymenobacteraceae</taxon>
        <taxon>Pontibacter</taxon>
    </lineage>
</organism>
<dbReference type="KEGG" id="pko:PKOR_14170"/>
<gene>
    <name evidence="1" type="ORF">PKOR_14170</name>
</gene>
<evidence type="ECO:0000313" key="2">
    <source>
        <dbReference type="Proteomes" id="UP000033109"/>
    </source>
</evidence>
<reference evidence="1 2" key="1">
    <citation type="journal article" date="2015" name="Sci. Rep.">
        <title>Unraveling adaptation of Pontibacter korlensis to radiation and infertility in desert through complete genome and comparative transcriptomic analysis.</title>
        <authorList>
            <person name="Dai J."/>
            <person name="Dai W."/>
            <person name="Qiu C."/>
            <person name="Yang Z."/>
            <person name="Zhang Y."/>
            <person name="Zhou M."/>
            <person name="Zhang L."/>
            <person name="Fang C."/>
            <person name="Gao Q."/>
            <person name="Yang Q."/>
            <person name="Li X."/>
            <person name="Wang Z."/>
            <person name="Wang Z."/>
            <person name="Jia Z."/>
            <person name="Chen X."/>
        </authorList>
    </citation>
    <scope>NUCLEOTIDE SEQUENCE [LARGE SCALE GENOMIC DNA]</scope>
    <source>
        <strain evidence="1 2">X14-1T</strain>
    </source>
</reference>
<dbReference type="PATRIC" id="fig|400092.3.peg.3087"/>
<evidence type="ECO:0000313" key="1">
    <source>
        <dbReference type="EMBL" id="AKD04031.1"/>
    </source>
</evidence>
<dbReference type="HOGENOM" id="CLU_2539710_0_0_10"/>
<sequence length="83" mass="9411">MAEKRESAPATGYAYTYKTKSRFYTELKNKELHIHRMLFTLKRPNAATVTSAISNVFDPEGLNLLQKGDTLIVQSFMIASVKQ</sequence>
<protein>
    <submittedName>
        <fullName evidence="1">Uncharacterized protein</fullName>
    </submittedName>
</protein>
<accession>A0A0E3UY02</accession>
<name>A0A0E3UY02_9BACT</name>
<dbReference type="Proteomes" id="UP000033109">
    <property type="component" value="Chromosome"/>
</dbReference>
<keyword evidence="2" id="KW-1185">Reference proteome</keyword>
<dbReference type="AlphaFoldDB" id="A0A0E3UY02"/>
<proteinExistence type="predicted"/>